<protein>
    <submittedName>
        <fullName evidence="1">Uncharacterized protein</fullName>
    </submittedName>
</protein>
<keyword evidence="2" id="KW-1185">Reference proteome</keyword>
<comment type="caution">
    <text evidence="1">The sequence shown here is derived from an EMBL/GenBank/DDBJ whole genome shotgun (WGS) entry which is preliminary data.</text>
</comment>
<reference evidence="1 2" key="1">
    <citation type="submission" date="2024-02" db="EMBL/GenBank/DDBJ databases">
        <title>A draft genome for the cacao thread blight pathogen Marasmius crinis-equi.</title>
        <authorList>
            <person name="Cohen S.P."/>
            <person name="Baruah I.K."/>
            <person name="Amoako-Attah I."/>
            <person name="Bukari Y."/>
            <person name="Meinhardt L.W."/>
            <person name="Bailey B.A."/>
        </authorList>
    </citation>
    <scope>NUCLEOTIDE SEQUENCE [LARGE SCALE GENOMIC DNA]</scope>
    <source>
        <strain evidence="1 2">GH-76</strain>
    </source>
</reference>
<evidence type="ECO:0000313" key="1">
    <source>
        <dbReference type="EMBL" id="KAL0572997.1"/>
    </source>
</evidence>
<dbReference type="EMBL" id="JBAHYK010000557">
    <property type="protein sequence ID" value="KAL0572997.1"/>
    <property type="molecule type" value="Genomic_DNA"/>
</dbReference>
<sequence>MPPREEVTDSDEEFWKEFVKKRRPRKEVREHQKREEEERLKRERIETTGRANRAYVQRFVTYMLYRGATLHSANLTSIGIATRLIAKHENEWPGIVQSYSSGGLCAAVNTSLRRRAEMKESEKLGAQVRQQEYSRKHYIAKRSDILWKAAQERRSIYVAENGEEARTSYPKRDVRPRYLLGLKDDPRDAEKYEREWRYWKKQKEVQKALDKYDRRRAALDS</sequence>
<gene>
    <name evidence="1" type="ORF">V5O48_008964</name>
</gene>
<proteinExistence type="predicted"/>
<name>A0ABR3FCR8_9AGAR</name>
<organism evidence="1 2">
    <name type="scientific">Marasmius crinis-equi</name>
    <dbReference type="NCBI Taxonomy" id="585013"/>
    <lineage>
        <taxon>Eukaryota</taxon>
        <taxon>Fungi</taxon>
        <taxon>Dikarya</taxon>
        <taxon>Basidiomycota</taxon>
        <taxon>Agaricomycotina</taxon>
        <taxon>Agaricomycetes</taxon>
        <taxon>Agaricomycetidae</taxon>
        <taxon>Agaricales</taxon>
        <taxon>Marasmiineae</taxon>
        <taxon>Marasmiaceae</taxon>
        <taxon>Marasmius</taxon>
    </lineage>
</organism>
<evidence type="ECO:0000313" key="2">
    <source>
        <dbReference type="Proteomes" id="UP001465976"/>
    </source>
</evidence>
<accession>A0ABR3FCR8</accession>
<dbReference type="Proteomes" id="UP001465976">
    <property type="component" value="Unassembled WGS sequence"/>
</dbReference>